<evidence type="ECO:0000313" key="1">
    <source>
        <dbReference type="EnsemblMetazoa" id="GPPI049416-PA"/>
    </source>
</evidence>
<name>A0A1B0C549_9MUSC</name>
<sequence length="71" mass="8106">MIKRDERKSIFKLELGNQGFAYGQVSRQCTDNCLTKGLDELANGNEGPINGLIEEHERFLRPLRTAKAWDL</sequence>
<reference evidence="1" key="2">
    <citation type="submission" date="2020-05" db="UniProtKB">
        <authorList>
            <consortium name="EnsemblMetazoa"/>
        </authorList>
    </citation>
    <scope>IDENTIFICATION</scope>
    <source>
        <strain evidence="1">IAEA</strain>
    </source>
</reference>
<dbReference type="Proteomes" id="UP000092460">
    <property type="component" value="Unassembled WGS sequence"/>
</dbReference>
<dbReference type="EnsemblMetazoa" id="GPPI049416-RA">
    <property type="protein sequence ID" value="GPPI049416-PA"/>
    <property type="gene ID" value="GPPI049416"/>
</dbReference>
<dbReference type="EMBL" id="JXJN01025834">
    <property type="status" value="NOT_ANNOTATED_CDS"/>
    <property type="molecule type" value="Genomic_DNA"/>
</dbReference>
<organism evidence="1 2">
    <name type="scientific">Glossina palpalis gambiensis</name>
    <dbReference type="NCBI Taxonomy" id="67801"/>
    <lineage>
        <taxon>Eukaryota</taxon>
        <taxon>Metazoa</taxon>
        <taxon>Ecdysozoa</taxon>
        <taxon>Arthropoda</taxon>
        <taxon>Hexapoda</taxon>
        <taxon>Insecta</taxon>
        <taxon>Pterygota</taxon>
        <taxon>Neoptera</taxon>
        <taxon>Endopterygota</taxon>
        <taxon>Diptera</taxon>
        <taxon>Brachycera</taxon>
        <taxon>Muscomorpha</taxon>
        <taxon>Hippoboscoidea</taxon>
        <taxon>Glossinidae</taxon>
        <taxon>Glossina</taxon>
    </lineage>
</organism>
<dbReference type="VEuPathDB" id="VectorBase:GPPI049416"/>
<protein>
    <submittedName>
        <fullName evidence="1">Uncharacterized protein</fullName>
    </submittedName>
</protein>
<keyword evidence="2" id="KW-1185">Reference proteome</keyword>
<accession>A0A1B0C549</accession>
<dbReference type="AlphaFoldDB" id="A0A1B0C549"/>
<reference evidence="2" key="1">
    <citation type="submission" date="2015-01" db="EMBL/GenBank/DDBJ databases">
        <authorList>
            <person name="Aksoy S."/>
            <person name="Warren W."/>
            <person name="Wilson R.K."/>
        </authorList>
    </citation>
    <scope>NUCLEOTIDE SEQUENCE [LARGE SCALE GENOMIC DNA]</scope>
    <source>
        <strain evidence="2">IAEA</strain>
    </source>
</reference>
<evidence type="ECO:0000313" key="2">
    <source>
        <dbReference type="Proteomes" id="UP000092460"/>
    </source>
</evidence>
<proteinExistence type="predicted"/>